<dbReference type="InterPro" id="IPR011009">
    <property type="entry name" value="Kinase-like_dom_sf"/>
</dbReference>
<proteinExistence type="predicted"/>
<organism evidence="2 3">
    <name type="scientific">Psychrosphaera haliotis</name>
    <dbReference type="NCBI Taxonomy" id="555083"/>
    <lineage>
        <taxon>Bacteria</taxon>
        <taxon>Pseudomonadati</taxon>
        <taxon>Pseudomonadota</taxon>
        <taxon>Gammaproteobacteria</taxon>
        <taxon>Alteromonadales</taxon>
        <taxon>Pseudoalteromonadaceae</taxon>
        <taxon>Psychrosphaera</taxon>
    </lineage>
</organism>
<dbReference type="GO" id="GO:0016740">
    <property type="term" value="F:transferase activity"/>
    <property type="evidence" value="ECO:0007669"/>
    <property type="project" value="UniProtKB-KW"/>
</dbReference>
<evidence type="ECO:0000313" key="3">
    <source>
        <dbReference type="Proteomes" id="UP000439994"/>
    </source>
</evidence>
<dbReference type="SUPFAM" id="SSF56112">
    <property type="entry name" value="Protein kinase-like (PK-like)"/>
    <property type="match status" value="1"/>
</dbReference>
<dbReference type="OrthoDB" id="179763at2"/>
<dbReference type="Pfam" id="PF01636">
    <property type="entry name" value="APH"/>
    <property type="match status" value="1"/>
</dbReference>
<keyword evidence="2" id="KW-0808">Transferase</keyword>
<accession>A0A6N8FAZ6</accession>
<protein>
    <submittedName>
        <fullName evidence="2">Phosphotransferase</fullName>
    </submittedName>
</protein>
<dbReference type="AlphaFoldDB" id="A0A6N8FAZ6"/>
<evidence type="ECO:0000313" key="2">
    <source>
        <dbReference type="EMBL" id="MUH73448.1"/>
    </source>
</evidence>
<comment type="caution">
    <text evidence="2">The sequence shown here is derived from an EMBL/GenBank/DDBJ whole genome shotgun (WGS) entry which is preliminary data.</text>
</comment>
<evidence type="ECO:0000259" key="1">
    <source>
        <dbReference type="Pfam" id="PF01636"/>
    </source>
</evidence>
<reference evidence="2 3" key="1">
    <citation type="submission" date="2019-11" db="EMBL/GenBank/DDBJ databases">
        <title>P. haliotis isolates from Z. marina roots.</title>
        <authorList>
            <person name="Cohen M."/>
            <person name="Jospin G."/>
            <person name="Eisen J.A."/>
            <person name="Coil D.A."/>
        </authorList>
    </citation>
    <scope>NUCLEOTIDE SEQUENCE [LARGE SCALE GENOMIC DNA]</scope>
    <source>
        <strain evidence="2 3">UCD-MCMsp1aY</strain>
    </source>
</reference>
<gene>
    <name evidence="2" type="ORF">GNP35_13730</name>
</gene>
<name>A0A6N8FAZ6_9GAMM</name>
<feature type="domain" description="Aminoglycoside phosphotransferase" evidence="1">
    <location>
        <begin position="146"/>
        <end position="250"/>
    </location>
</feature>
<dbReference type="Proteomes" id="UP000439994">
    <property type="component" value="Unassembled WGS sequence"/>
</dbReference>
<dbReference type="InterPro" id="IPR002575">
    <property type="entry name" value="Aminoglycoside_PTrfase"/>
</dbReference>
<dbReference type="Gene3D" id="3.90.1200.10">
    <property type="match status" value="1"/>
</dbReference>
<keyword evidence="3" id="KW-1185">Reference proteome</keyword>
<sequence>MWSGETNYKTSPLAIKSRQQRLDKTSVLEKITGLLGSSVISFEPQKEARNSVFKIHLQDDSVWFLKQLPHSPHFHETSVANIDSRLIPQASIPKVLIFEYDNQKFALLSNVPYVGSINLSSNSNSTSNNNNELVVRALRQVHTMPQWPQLVELTLPSVTPLIDTYLPNSPSQVYEKLQQIELSITDSAFQGVLHGDLSQGNIYLTNDKKVGLIDWEFAAIGDVRWDLAALAVEHALPRAEFSELLKQYCQVANYNCHLFLSEAEYWLVYYWLVTMDWSEQNEFKTLDYRNLTQDMKSIIQQF</sequence>
<dbReference type="EMBL" id="WOCD01000005">
    <property type="protein sequence ID" value="MUH73448.1"/>
    <property type="molecule type" value="Genomic_DNA"/>
</dbReference>